<sequence length="120" mass="13178">MIAALKELDHPESFFRAGQPGGTADAHVSHDAVFADDECPCVLGETLYSLEILCRVCDKRKIDLSPAAGKGTLHPQQCSATHCAAFSNTRYEVCNGHHPKPVVWERSIFDDKRIPVYNPG</sequence>
<comment type="caution">
    <text evidence="1">The sequence shown here is derived from an EMBL/GenBank/DDBJ whole genome shotgun (WGS) entry which is preliminary data.</text>
</comment>
<evidence type="ECO:0000313" key="2">
    <source>
        <dbReference type="Proteomes" id="UP000241769"/>
    </source>
</evidence>
<dbReference type="Proteomes" id="UP000241769">
    <property type="component" value="Unassembled WGS sequence"/>
</dbReference>
<evidence type="ECO:0000313" key="1">
    <source>
        <dbReference type="EMBL" id="PRP80679.1"/>
    </source>
</evidence>
<dbReference type="InParanoid" id="A0A2P6N9R5"/>
<name>A0A2P6N9R5_9EUKA</name>
<keyword evidence="2" id="KW-1185">Reference proteome</keyword>
<gene>
    <name evidence="1" type="ORF">PROFUN_11638</name>
</gene>
<protein>
    <submittedName>
        <fullName evidence="1">Uncharacterized protein</fullName>
    </submittedName>
</protein>
<organism evidence="1 2">
    <name type="scientific">Planoprotostelium fungivorum</name>
    <dbReference type="NCBI Taxonomy" id="1890364"/>
    <lineage>
        <taxon>Eukaryota</taxon>
        <taxon>Amoebozoa</taxon>
        <taxon>Evosea</taxon>
        <taxon>Variosea</taxon>
        <taxon>Cavosteliida</taxon>
        <taxon>Cavosteliaceae</taxon>
        <taxon>Planoprotostelium</taxon>
    </lineage>
</organism>
<dbReference type="AlphaFoldDB" id="A0A2P6N9R5"/>
<reference evidence="1 2" key="1">
    <citation type="journal article" date="2018" name="Genome Biol. Evol.">
        <title>Multiple Roots of Fruiting Body Formation in Amoebozoa.</title>
        <authorList>
            <person name="Hillmann F."/>
            <person name="Forbes G."/>
            <person name="Novohradska S."/>
            <person name="Ferling I."/>
            <person name="Riege K."/>
            <person name="Groth M."/>
            <person name="Westermann M."/>
            <person name="Marz M."/>
            <person name="Spaller T."/>
            <person name="Winckler T."/>
            <person name="Schaap P."/>
            <person name="Glockner G."/>
        </authorList>
    </citation>
    <scope>NUCLEOTIDE SEQUENCE [LARGE SCALE GENOMIC DNA]</scope>
    <source>
        <strain evidence="1 2">Jena</strain>
    </source>
</reference>
<proteinExistence type="predicted"/>
<accession>A0A2P6N9R5</accession>
<dbReference type="EMBL" id="MDYQ01000141">
    <property type="protein sequence ID" value="PRP80679.1"/>
    <property type="molecule type" value="Genomic_DNA"/>
</dbReference>